<name>A0A6N9Q038_9BACL</name>
<dbReference type="Proteomes" id="UP000448943">
    <property type="component" value="Unassembled WGS sequence"/>
</dbReference>
<accession>A0A6N9Q038</accession>
<keyword evidence="2" id="KW-1185">Reference proteome</keyword>
<proteinExistence type="predicted"/>
<evidence type="ECO:0000313" key="2">
    <source>
        <dbReference type="Proteomes" id="UP000448943"/>
    </source>
</evidence>
<organism evidence="1 2">
    <name type="scientific">Chengkuizengella marina</name>
    <dbReference type="NCBI Taxonomy" id="2507566"/>
    <lineage>
        <taxon>Bacteria</taxon>
        <taxon>Bacillati</taxon>
        <taxon>Bacillota</taxon>
        <taxon>Bacilli</taxon>
        <taxon>Bacillales</taxon>
        <taxon>Paenibacillaceae</taxon>
        <taxon>Chengkuizengella</taxon>
    </lineage>
</organism>
<dbReference type="AlphaFoldDB" id="A0A6N9Q038"/>
<reference evidence="1 2" key="1">
    <citation type="submission" date="2019-01" db="EMBL/GenBank/DDBJ databases">
        <title>Chengkuizengella sp. nov., isolated from deep-sea sediment of East Pacific Ocean.</title>
        <authorList>
            <person name="Yang J."/>
            <person name="Lai Q."/>
            <person name="Shao Z."/>
        </authorList>
    </citation>
    <scope>NUCLEOTIDE SEQUENCE [LARGE SCALE GENOMIC DNA]</scope>
    <source>
        <strain evidence="1 2">YPA3-1-1</strain>
    </source>
</reference>
<sequence>MEDSKLQKRKPRLDKKHRFQLRIKQELHAEAEVICFKHPMSFNLFYTEAIDYALGSQGFMNYIANKYPQDDRKGYFTYTHTAQYRGRSF</sequence>
<dbReference type="OrthoDB" id="2620396at2"/>
<dbReference type="EMBL" id="SIJB01000016">
    <property type="protein sequence ID" value="NBI28617.1"/>
    <property type="molecule type" value="Genomic_DNA"/>
</dbReference>
<evidence type="ECO:0000313" key="1">
    <source>
        <dbReference type="EMBL" id="NBI28617.1"/>
    </source>
</evidence>
<protein>
    <submittedName>
        <fullName evidence="1">Uncharacterized protein</fullName>
    </submittedName>
</protein>
<dbReference type="RefSeq" id="WP_160645411.1">
    <property type="nucleotide sequence ID" value="NZ_SIJB01000016.1"/>
</dbReference>
<comment type="caution">
    <text evidence="1">The sequence shown here is derived from an EMBL/GenBank/DDBJ whole genome shotgun (WGS) entry which is preliminary data.</text>
</comment>
<gene>
    <name evidence="1" type="ORF">ERL59_06580</name>
</gene>